<dbReference type="RefSeq" id="WP_183017953.1">
    <property type="nucleotide sequence ID" value="NZ_CP065668.1"/>
</dbReference>
<evidence type="ECO:0000313" key="3">
    <source>
        <dbReference type="Proteomes" id="UP000594778"/>
    </source>
</evidence>
<organism evidence="2 3">
    <name type="scientific">Delftia acidovorans</name>
    <name type="common">Pseudomonas acidovorans</name>
    <name type="synonym">Comamonas acidovorans</name>
    <dbReference type="NCBI Taxonomy" id="80866"/>
    <lineage>
        <taxon>Bacteria</taxon>
        <taxon>Pseudomonadati</taxon>
        <taxon>Pseudomonadota</taxon>
        <taxon>Betaproteobacteria</taxon>
        <taxon>Burkholderiales</taxon>
        <taxon>Comamonadaceae</taxon>
        <taxon>Delftia</taxon>
    </lineage>
</organism>
<feature type="transmembrane region" description="Helical" evidence="1">
    <location>
        <begin position="42"/>
        <end position="64"/>
    </location>
</feature>
<keyword evidence="1" id="KW-1133">Transmembrane helix</keyword>
<gene>
    <name evidence="2" type="ORF">I6G66_05080</name>
</gene>
<protein>
    <recommendedName>
        <fullName evidence="4">Transmembrane protein</fullName>
    </recommendedName>
</protein>
<dbReference type="EMBL" id="CP065668">
    <property type="protein sequence ID" value="QPS09405.1"/>
    <property type="molecule type" value="Genomic_DNA"/>
</dbReference>
<proteinExistence type="predicted"/>
<evidence type="ECO:0000313" key="2">
    <source>
        <dbReference type="EMBL" id="QPS09405.1"/>
    </source>
</evidence>
<evidence type="ECO:0008006" key="4">
    <source>
        <dbReference type="Google" id="ProtNLM"/>
    </source>
</evidence>
<keyword evidence="1" id="KW-0472">Membrane</keyword>
<dbReference type="Proteomes" id="UP000594778">
    <property type="component" value="Chromosome"/>
</dbReference>
<evidence type="ECO:0000256" key="1">
    <source>
        <dbReference type="SAM" id="Phobius"/>
    </source>
</evidence>
<sequence>MFLLPLIFLPFVFIMAINRLIRIPVGLHRGELHVPALQRGMLMFAGAGAYLLLLGYTIGLFVVITKGVLFTSDVVTALLHAAGYVAAYPLVYMVAAWVFYYTFRTR</sequence>
<feature type="transmembrane region" description="Helical" evidence="1">
    <location>
        <begin position="84"/>
        <end position="103"/>
    </location>
</feature>
<feature type="transmembrane region" description="Helical" evidence="1">
    <location>
        <begin position="6"/>
        <end position="21"/>
    </location>
</feature>
<keyword evidence="1" id="KW-0812">Transmembrane</keyword>
<accession>A0A7T2S5Q3</accession>
<name>A0A7T2S5Q3_DELAC</name>
<reference evidence="2 3" key="1">
    <citation type="submission" date="2020-12" db="EMBL/GenBank/DDBJ databases">
        <title>FDA dAtabase for Regulatory Grade micrObial Sequences (FDA-ARGOS): Supporting development and validation of Infectious Disease Dx tests.</title>
        <authorList>
            <person name="Sproer C."/>
            <person name="Gronow S."/>
            <person name="Severitt S."/>
            <person name="Schroder I."/>
            <person name="Tallon L."/>
            <person name="Sadzewicz L."/>
            <person name="Zhao X."/>
            <person name="Boylan J."/>
            <person name="Ott S."/>
            <person name="Bowen H."/>
            <person name="Vavikolanu K."/>
            <person name="Mehta A."/>
            <person name="Aluvathingal J."/>
            <person name="Nadendla S."/>
            <person name="Lowell S."/>
            <person name="Myers T."/>
            <person name="Yan Y."/>
            <person name="Sichtig H."/>
        </authorList>
    </citation>
    <scope>NUCLEOTIDE SEQUENCE [LARGE SCALE GENOMIC DNA]</scope>
    <source>
        <strain evidence="2 3">FDAARGOS_909</strain>
    </source>
</reference>
<dbReference type="AlphaFoldDB" id="A0A7T2S5Q3"/>